<evidence type="ECO:0000313" key="1">
    <source>
        <dbReference type="EMBL" id="KAF0742047.1"/>
    </source>
</evidence>
<reference evidence="1 2" key="1">
    <citation type="submission" date="2019-08" db="EMBL/GenBank/DDBJ databases">
        <title>Whole genome of Aphis craccivora.</title>
        <authorList>
            <person name="Voronova N.V."/>
            <person name="Shulinski R.S."/>
            <person name="Bandarenka Y.V."/>
            <person name="Zhorov D.G."/>
            <person name="Warner D."/>
        </authorList>
    </citation>
    <scope>NUCLEOTIDE SEQUENCE [LARGE SCALE GENOMIC DNA]</scope>
    <source>
        <strain evidence="1">180601</strain>
        <tissue evidence="1">Whole Body</tissue>
    </source>
</reference>
<comment type="caution">
    <text evidence="1">The sequence shown here is derived from an EMBL/GenBank/DDBJ whole genome shotgun (WGS) entry which is preliminary data.</text>
</comment>
<dbReference type="Proteomes" id="UP000478052">
    <property type="component" value="Unassembled WGS sequence"/>
</dbReference>
<dbReference type="InterPro" id="IPR012337">
    <property type="entry name" value="RNaseH-like_sf"/>
</dbReference>
<dbReference type="OrthoDB" id="6781255at2759"/>
<keyword evidence="2" id="KW-1185">Reference proteome</keyword>
<accession>A0A6G0XP52</accession>
<evidence type="ECO:0000313" key="2">
    <source>
        <dbReference type="Proteomes" id="UP000478052"/>
    </source>
</evidence>
<keyword evidence="1" id="KW-0436">Ligase</keyword>
<dbReference type="GO" id="GO:0016874">
    <property type="term" value="F:ligase activity"/>
    <property type="evidence" value="ECO:0007669"/>
    <property type="project" value="UniProtKB-KW"/>
</dbReference>
<name>A0A6G0XP52_APHCR</name>
<proteinExistence type="predicted"/>
<feature type="non-terminal residue" evidence="1">
    <location>
        <position position="1"/>
    </location>
</feature>
<dbReference type="PANTHER" id="PTHR10773">
    <property type="entry name" value="DNA-DIRECTED RNA POLYMERASES I, II, AND III SUBUNIT RPABC2"/>
    <property type="match status" value="1"/>
</dbReference>
<dbReference type="EMBL" id="VUJU01007681">
    <property type="protein sequence ID" value="KAF0742047.1"/>
    <property type="molecule type" value="Genomic_DNA"/>
</dbReference>
<dbReference type="PANTHER" id="PTHR10773:SF19">
    <property type="match status" value="1"/>
</dbReference>
<gene>
    <name evidence="1" type="ORF">FWK35_00032235</name>
</gene>
<sequence>IILILFSTGSNVDIIPGTPQENEDYIITPFIESVVRRLDFDIPHLITPDLNVNIIPGTPQGNEDYVITPFIGPVAVRMLDFDIPHLINTTDNNQDDLQIEEINKQKNSRKRKKNIENWKKNKAALQRSQGKEYISQKGKIVPAKSVNKHQLCQLRCRLQCSTNIDIESRNNLFNEYYKMDVNVKNAYIFKSIKKLETGRKTVNSTPKKERSHTFQYFVKTEEKDVKVCKTAFCEIYQIGREKIELIQNQLKFNVSCLDRKEKCKEDNMSSSFLVKEDSYRNIFCTRFNLNFENPKNGTCSRCDSGQISDINHIQRYKNAFEVQRKDKEKVLLDSTICYLTMDLQQTMPLPKLSTSKAFYLRQLWFYNFGVHTLSAENGHQPFMFTWTENVGGKGNHKFPEVGHSYLDSDRDFGRIEKRLRKYQNIYTLEQYRNIIKEASKKNTVISEMEHHFKSIENIATKLRLTNKKKTVKYKDNFNEETPFITVNIFKDKTNTPKECTLTEHKKSTKISNEKIENLKSQSQFVPEEYKWFYEQSMAYKTILECYIKPEYLNNTDIEKIQYRNPTYYLKTENIYLGGKCMAYLSNSNDCKLSNNEKNDFINNCLNFYIECAHQLFKRFPFNSNNVKCLKALSFLNPQNVKNINSVVPAAQYFETSLGLNLNDIDREWRQLRNIELNFDLELLEFWKVVVHLNDGNGDVMFPFLSKLINFLIILPHSSACVERIFSCINLNKTKVRNRLSTESLIGLLHSKNILNSQQQSCYNFNVDKTMIKKHNSFMYSS</sequence>
<organism evidence="1 2">
    <name type="scientific">Aphis craccivora</name>
    <name type="common">Cowpea aphid</name>
    <dbReference type="NCBI Taxonomy" id="307492"/>
    <lineage>
        <taxon>Eukaryota</taxon>
        <taxon>Metazoa</taxon>
        <taxon>Ecdysozoa</taxon>
        <taxon>Arthropoda</taxon>
        <taxon>Hexapoda</taxon>
        <taxon>Insecta</taxon>
        <taxon>Pterygota</taxon>
        <taxon>Neoptera</taxon>
        <taxon>Paraneoptera</taxon>
        <taxon>Hemiptera</taxon>
        <taxon>Sternorrhyncha</taxon>
        <taxon>Aphidomorpha</taxon>
        <taxon>Aphidoidea</taxon>
        <taxon>Aphididae</taxon>
        <taxon>Aphidini</taxon>
        <taxon>Aphis</taxon>
        <taxon>Aphis</taxon>
    </lineage>
</organism>
<dbReference type="AlphaFoldDB" id="A0A6G0XP52"/>
<protein>
    <submittedName>
        <fullName evidence="1">E3 SUMO-protein ligase KIAA1586-like</fullName>
    </submittedName>
</protein>
<dbReference type="SUPFAM" id="SSF53098">
    <property type="entry name" value="Ribonuclease H-like"/>
    <property type="match status" value="1"/>
</dbReference>